<proteinExistence type="predicted"/>
<comment type="caution">
    <text evidence="1">The sequence shown here is derived from an EMBL/GenBank/DDBJ whole genome shotgun (WGS) entry which is preliminary data.</text>
</comment>
<dbReference type="Proteomes" id="UP000314294">
    <property type="component" value="Unassembled WGS sequence"/>
</dbReference>
<organism evidence="1 2">
    <name type="scientific">Liparis tanakae</name>
    <name type="common">Tanaka's snailfish</name>
    <dbReference type="NCBI Taxonomy" id="230148"/>
    <lineage>
        <taxon>Eukaryota</taxon>
        <taxon>Metazoa</taxon>
        <taxon>Chordata</taxon>
        <taxon>Craniata</taxon>
        <taxon>Vertebrata</taxon>
        <taxon>Euteleostomi</taxon>
        <taxon>Actinopterygii</taxon>
        <taxon>Neopterygii</taxon>
        <taxon>Teleostei</taxon>
        <taxon>Neoteleostei</taxon>
        <taxon>Acanthomorphata</taxon>
        <taxon>Eupercaria</taxon>
        <taxon>Perciformes</taxon>
        <taxon>Cottioidei</taxon>
        <taxon>Cottales</taxon>
        <taxon>Liparidae</taxon>
        <taxon>Liparis</taxon>
    </lineage>
</organism>
<protein>
    <submittedName>
        <fullName evidence="1">Uncharacterized protein</fullName>
    </submittedName>
</protein>
<reference evidence="1 2" key="1">
    <citation type="submission" date="2019-03" db="EMBL/GenBank/DDBJ databases">
        <title>First draft genome of Liparis tanakae, snailfish: a comprehensive survey of snailfish specific genes.</title>
        <authorList>
            <person name="Kim W."/>
            <person name="Song I."/>
            <person name="Jeong J.-H."/>
            <person name="Kim D."/>
            <person name="Kim S."/>
            <person name="Ryu S."/>
            <person name="Song J.Y."/>
            <person name="Lee S.K."/>
        </authorList>
    </citation>
    <scope>NUCLEOTIDE SEQUENCE [LARGE SCALE GENOMIC DNA]</scope>
    <source>
        <tissue evidence="1">Muscle</tissue>
    </source>
</reference>
<evidence type="ECO:0000313" key="1">
    <source>
        <dbReference type="EMBL" id="TNN42605.1"/>
    </source>
</evidence>
<evidence type="ECO:0000313" key="2">
    <source>
        <dbReference type="Proteomes" id="UP000314294"/>
    </source>
</evidence>
<accession>A0A4Z2FNX4</accession>
<dbReference type="AlphaFoldDB" id="A0A4Z2FNX4"/>
<keyword evidence="2" id="KW-1185">Reference proteome</keyword>
<name>A0A4Z2FNX4_9TELE</name>
<sequence length="98" mass="10722">MNVKIDCAMAPHHGGFLETPRAAIRSGVAKIRSPRSYLELLDTDRCGERFSWIEGACVLSVYWLFQINGNTAAPPQRPSPGGVLATFKKISVPKSQHA</sequence>
<dbReference type="EMBL" id="SRLO01001025">
    <property type="protein sequence ID" value="TNN42605.1"/>
    <property type="molecule type" value="Genomic_DNA"/>
</dbReference>
<gene>
    <name evidence="1" type="ORF">EYF80_047209</name>
</gene>